<dbReference type="Gene3D" id="1.20.120.660">
    <property type="entry name" value="IL-4 antagonist (De novo design) like domain"/>
    <property type="match status" value="1"/>
</dbReference>
<evidence type="ECO:0000313" key="2">
    <source>
        <dbReference type="EMBL" id="OAH97009.1"/>
    </source>
</evidence>
<feature type="signal peptide" evidence="1">
    <location>
        <begin position="1"/>
        <end position="21"/>
    </location>
</feature>
<dbReference type="AlphaFoldDB" id="A0A177LVM7"/>
<sequence>MKIRHILMALLLSLGSMAAHAAGSPLNESFTNLLALSNNALEVGKTGDTKAFIESATVAWEAMKVQNEKGSSIRLQRANAKLKAAIKAAKAGNLQEGIAEVEQGIEEMKLAKVNGQ</sequence>
<keyword evidence="1" id="KW-0732">Signal</keyword>
<feature type="chain" id="PRO_5008067340" evidence="1">
    <location>
        <begin position="22"/>
        <end position="116"/>
    </location>
</feature>
<dbReference type="EMBL" id="LUUH01000105">
    <property type="protein sequence ID" value="OAH97009.1"/>
    <property type="molecule type" value="Genomic_DNA"/>
</dbReference>
<evidence type="ECO:0000256" key="1">
    <source>
        <dbReference type="SAM" id="SignalP"/>
    </source>
</evidence>
<organism evidence="2 3">
    <name type="scientific">Methylomonas methanica</name>
    <dbReference type="NCBI Taxonomy" id="421"/>
    <lineage>
        <taxon>Bacteria</taxon>
        <taxon>Pseudomonadati</taxon>
        <taxon>Pseudomonadota</taxon>
        <taxon>Gammaproteobacteria</taxon>
        <taxon>Methylococcales</taxon>
        <taxon>Methylococcaceae</taxon>
        <taxon>Methylomonas</taxon>
    </lineage>
</organism>
<protein>
    <submittedName>
        <fullName evidence="2">Uncharacterized protein</fullName>
    </submittedName>
</protein>
<dbReference type="Proteomes" id="UP000077763">
    <property type="component" value="Unassembled WGS sequence"/>
</dbReference>
<reference evidence="2 3" key="1">
    <citation type="submission" date="2016-03" db="EMBL/GenBank/DDBJ databases">
        <authorList>
            <person name="Ploux O."/>
        </authorList>
    </citation>
    <scope>NUCLEOTIDE SEQUENCE [LARGE SCALE GENOMIC DNA]</scope>
    <source>
        <strain evidence="2 3">R-45371</strain>
    </source>
</reference>
<gene>
    <name evidence="2" type="ORF">A1353_23565</name>
</gene>
<proteinExistence type="predicted"/>
<accession>A0A177LVM7</accession>
<evidence type="ECO:0000313" key="3">
    <source>
        <dbReference type="Proteomes" id="UP000077763"/>
    </source>
</evidence>
<comment type="caution">
    <text evidence="2">The sequence shown here is derived from an EMBL/GenBank/DDBJ whole genome shotgun (WGS) entry which is preliminary data.</text>
</comment>
<dbReference type="RefSeq" id="WP_064038751.1">
    <property type="nucleotide sequence ID" value="NZ_LUUH01000105.1"/>
</dbReference>
<name>A0A177LVM7_METMH</name>